<feature type="region of interest" description="Disordered" evidence="1">
    <location>
        <begin position="1"/>
        <end position="100"/>
    </location>
</feature>
<organism evidence="3 4">
    <name type="scientific">Loxostege sticticalis</name>
    <name type="common">Beet webworm moth</name>
    <dbReference type="NCBI Taxonomy" id="481309"/>
    <lineage>
        <taxon>Eukaryota</taxon>
        <taxon>Metazoa</taxon>
        <taxon>Ecdysozoa</taxon>
        <taxon>Arthropoda</taxon>
        <taxon>Hexapoda</taxon>
        <taxon>Insecta</taxon>
        <taxon>Pterygota</taxon>
        <taxon>Neoptera</taxon>
        <taxon>Endopterygota</taxon>
        <taxon>Lepidoptera</taxon>
        <taxon>Glossata</taxon>
        <taxon>Ditrysia</taxon>
        <taxon>Pyraloidea</taxon>
        <taxon>Crambidae</taxon>
        <taxon>Pyraustinae</taxon>
        <taxon>Loxostege</taxon>
    </lineage>
</organism>
<protein>
    <recommendedName>
        <fullName evidence="2">CCHC-type domain-containing protein</fullName>
    </recommendedName>
</protein>
<sequence>MNDPPDEPGGSPLPLSSDELADLPNITFSAPSPGYIVTVSTDDFDTDISTPAPLSEPDQKRKRKLLAQKKKDLLPRHTDLPAVNPPLVAASDENIPKNNPPIGRTVYNESDSAPYIIHVEKVVASPNDGATLHPVELGNVKSIGRRKITISFADFSEANSFLSHNSLESMSLKAYIPTFNVTRMGLVRGVPADWSPDEVKANMSVPMGCGEIIKVRRLNFKSFNDGSVSWKPSQSVVITFDGQTLPKRVFICYNALPVDLYIYPTIQCFNCCRFGHTKTQCRSKPRCFKCGQGHIGNSCSTDEQHASCCLCSGFHFATSKSCQEFVRQKNIKVHMSENSVSYAEASKLYPPASKSYADILSSSPEIITQPINPQVPFIKTNHTKTSSSYKKTVFTKPRPSPPLSKGYDKVAHSNLIKDYSFPSPRDGCALQSQPQEQHPNSNLTDLIVVLINLVSQCNSSSPSNAAPIIESCIRFLQDGFTRENSPMELPEYFK</sequence>
<name>A0ABR3HWL4_LOXSC</name>
<dbReference type="EMBL" id="JBEUOH010000012">
    <property type="protein sequence ID" value="KAL0880949.1"/>
    <property type="molecule type" value="Genomic_DNA"/>
</dbReference>
<feature type="domain" description="CCHC-type" evidence="2">
    <location>
        <begin position="267"/>
        <end position="283"/>
    </location>
</feature>
<keyword evidence="4" id="KW-1185">Reference proteome</keyword>
<reference evidence="3 4" key="1">
    <citation type="submission" date="2024-06" db="EMBL/GenBank/DDBJ databases">
        <title>A chromosome-level genome assembly of beet webworm, Loxostege sticticalis.</title>
        <authorList>
            <person name="Zhang Y."/>
        </authorList>
    </citation>
    <scope>NUCLEOTIDE SEQUENCE [LARGE SCALE GENOMIC DNA]</scope>
    <source>
        <strain evidence="3">AQ026</strain>
        <tissue evidence="3">Whole body</tissue>
    </source>
</reference>
<evidence type="ECO:0000256" key="1">
    <source>
        <dbReference type="SAM" id="MobiDB-lite"/>
    </source>
</evidence>
<dbReference type="Proteomes" id="UP001549920">
    <property type="component" value="Unassembled WGS sequence"/>
</dbReference>
<proteinExistence type="predicted"/>
<evidence type="ECO:0000259" key="2">
    <source>
        <dbReference type="SMART" id="SM00343"/>
    </source>
</evidence>
<comment type="caution">
    <text evidence="3">The sequence shown here is derived from an EMBL/GenBank/DDBJ whole genome shotgun (WGS) entry which is preliminary data.</text>
</comment>
<feature type="domain" description="CCHC-type" evidence="2">
    <location>
        <begin position="286"/>
        <end position="301"/>
    </location>
</feature>
<evidence type="ECO:0000313" key="4">
    <source>
        <dbReference type="Proteomes" id="UP001549920"/>
    </source>
</evidence>
<accession>A0ABR3HWL4</accession>
<dbReference type="InterPro" id="IPR001878">
    <property type="entry name" value="Znf_CCHC"/>
</dbReference>
<evidence type="ECO:0000313" key="3">
    <source>
        <dbReference type="EMBL" id="KAL0880949.1"/>
    </source>
</evidence>
<dbReference type="SMART" id="SM00343">
    <property type="entry name" value="ZnF_C2HC"/>
    <property type="match status" value="2"/>
</dbReference>
<gene>
    <name evidence="3" type="ORF">ABMA27_002111</name>
</gene>
<feature type="compositionally biased region" description="Basic and acidic residues" evidence="1">
    <location>
        <begin position="69"/>
        <end position="79"/>
    </location>
</feature>